<evidence type="ECO:0000313" key="1">
    <source>
        <dbReference type="EMBL" id="GAA6167069.1"/>
    </source>
</evidence>
<gene>
    <name evidence="1" type="ORF">NBRC116591_08790</name>
</gene>
<protein>
    <recommendedName>
        <fullName evidence="3">Lipoprotein</fullName>
    </recommendedName>
</protein>
<dbReference type="RefSeq" id="WP_353301804.1">
    <property type="nucleotide sequence ID" value="NZ_BAABWN010000002.1"/>
</dbReference>
<proteinExistence type="predicted"/>
<organism evidence="1 2">
    <name type="scientific">Sessilibacter corallicola</name>
    <dbReference type="NCBI Taxonomy" id="2904075"/>
    <lineage>
        <taxon>Bacteria</taxon>
        <taxon>Pseudomonadati</taxon>
        <taxon>Pseudomonadota</taxon>
        <taxon>Gammaproteobacteria</taxon>
        <taxon>Cellvibrionales</taxon>
        <taxon>Cellvibrionaceae</taxon>
        <taxon>Sessilibacter</taxon>
    </lineage>
</organism>
<evidence type="ECO:0000313" key="2">
    <source>
        <dbReference type="Proteomes" id="UP001465153"/>
    </source>
</evidence>
<dbReference type="EMBL" id="BAABWN010000002">
    <property type="protein sequence ID" value="GAA6167069.1"/>
    <property type="molecule type" value="Genomic_DNA"/>
</dbReference>
<keyword evidence="2" id="KW-1185">Reference proteome</keyword>
<sequence>MGIFTFLTACENFPALQPQYQPQAQSFAMRYKKYSPSGESLDDSFIDEGLQLLFPAIPGGIFGNPSSTVLDYIEVKEHSFTLSLPANINEIAQPFASDELTVSPKNLEIVRVETFHSVPNGPIGKGAFKNTESGNLLILVYFSKSAKITGELSNNGDVYVHDISIKRPGWHWIEISREDSAFILKKYEGSDNAIELALFVQNILNL</sequence>
<evidence type="ECO:0008006" key="3">
    <source>
        <dbReference type="Google" id="ProtNLM"/>
    </source>
</evidence>
<reference evidence="1 2" key="1">
    <citation type="submission" date="2024-04" db="EMBL/GenBank/DDBJ databases">
        <title>Draft genome sequence of Sessilibacter corallicola NBRC 116591.</title>
        <authorList>
            <person name="Miyakawa T."/>
            <person name="Kusuya Y."/>
            <person name="Miura T."/>
        </authorList>
    </citation>
    <scope>NUCLEOTIDE SEQUENCE [LARGE SCALE GENOMIC DNA]</scope>
    <source>
        <strain evidence="1 2">KU-00831-HH</strain>
    </source>
</reference>
<comment type="caution">
    <text evidence="1">The sequence shown here is derived from an EMBL/GenBank/DDBJ whole genome shotgun (WGS) entry which is preliminary data.</text>
</comment>
<name>A0ABQ0A5Z1_9GAMM</name>
<dbReference type="Proteomes" id="UP001465153">
    <property type="component" value="Unassembled WGS sequence"/>
</dbReference>
<accession>A0ABQ0A5Z1</accession>